<dbReference type="OrthoDB" id="15735at2759"/>
<protein>
    <submittedName>
        <fullName evidence="1">Free methionine-R-sulfoxide reductase</fullName>
    </submittedName>
</protein>
<dbReference type="EMBL" id="VNKQ01000002">
    <property type="protein sequence ID" value="KAG0652598.1"/>
    <property type="molecule type" value="Genomic_DNA"/>
</dbReference>
<keyword evidence="2" id="KW-1185">Reference proteome</keyword>
<dbReference type="Proteomes" id="UP000785200">
    <property type="component" value="Unassembled WGS sequence"/>
</dbReference>
<organism evidence="1 2">
    <name type="scientific">Hyphodiscus hymeniophilus</name>
    <dbReference type="NCBI Taxonomy" id="353542"/>
    <lineage>
        <taxon>Eukaryota</taxon>
        <taxon>Fungi</taxon>
        <taxon>Dikarya</taxon>
        <taxon>Ascomycota</taxon>
        <taxon>Pezizomycotina</taxon>
        <taxon>Leotiomycetes</taxon>
        <taxon>Helotiales</taxon>
        <taxon>Hyphodiscaceae</taxon>
        <taxon>Hyphodiscus</taxon>
    </lineage>
</organism>
<comment type="caution">
    <text evidence="1">The sequence shown here is derived from an EMBL/GenBank/DDBJ whole genome shotgun (WGS) entry which is preliminary data.</text>
</comment>
<dbReference type="InterPro" id="IPR029016">
    <property type="entry name" value="GAF-like_dom_sf"/>
</dbReference>
<dbReference type="AlphaFoldDB" id="A0A9P6VR07"/>
<name>A0A9P6VR07_9HELO</name>
<sequence>VHADASNFAHDVTTEEAYKQVLEAAEGLFEGQRNWISNLANTASLLWHAYKSLPAPASEVNWAGSCPFQSIHFSANDNRVLRPRSNLISIKTRAHTRTLSRESCMPDYRFRTWSMRLVAIIDVDCKVKSGFDQVDRVWLEHLAVLLGGACNW</sequence>
<accession>A0A9P6VR07</accession>
<proteinExistence type="predicted"/>
<evidence type="ECO:0000313" key="2">
    <source>
        <dbReference type="Proteomes" id="UP000785200"/>
    </source>
</evidence>
<reference evidence="1" key="1">
    <citation type="submission" date="2019-07" db="EMBL/GenBank/DDBJ databases">
        <title>Hyphodiscus hymeniophilus genome sequencing and assembly.</title>
        <authorList>
            <person name="Kramer G."/>
            <person name="Nodwell J."/>
        </authorList>
    </citation>
    <scope>NUCLEOTIDE SEQUENCE</scope>
    <source>
        <strain evidence="1">ATCC 34498</strain>
    </source>
</reference>
<dbReference type="Gene3D" id="3.30.450.40">
    <property type="match status" value="1"/>
</dbReference>
<gene>
    <name evidence="1" type="ORF">D0Z07_0146</name>
</gene>
<feature type="non-terminal residue" evidence="1">
    <location>
        <position position="152"/>
    </location>
</feature>
<evidence type="ECO:0000313" key="1">
    <source>
        <dbReference type="EMBL" id="KAG0652598.1"/>
    </source>
</evidence>